<name>X1DV71_9ZZZZ</name>
<dbReference type="AlphaFoldDB" id="X1DV71"/>
<sequence length="96" mass="11377">MKKIILGDDLKINQSHPLLSFKIEERPEEIVKWLFMGISLPIWPEFYPYILHDLKTFQAKSLLLIEDGNITGHVLFYKLYIIFVKMLCSRGYNGFR</sequence>
<reference evidence="1" key="1">
    <citation type="journal article" date="2014" name="Front. Microbiol.">
        <title>High frequency of phylogenetically diverse reductive dehalogenase-homologous genes in deep subseafloor sedimentary metagenomes.</title>
        <authorList>
            <person name="Kawai M."/>
            <person name="Futagami T."/>
            <person name="Toyoda A."/>
            <person name="Takaki Y."/>
            <person name="Nishi S."/>
            <person name="Hori S."/>
            <person name="Arai W."/>
            <person name="Tsubouchi T."/>
            <person name="Morono Y."/>
            <person name="Uchiyama I."/>
            <person name="Ito T."/>
            <person name="Fujiyama A."/>
            <person name="Inagaki F."/>
            <person name="Takami H."/>
        </authorList>
    </citation>
    <scope>NUCLEOTIDE SEQUENCE</scope>
    <source>
        <strain evidence="1">Expedition CK06-06</strain>
    </source>
</reference>
<protein>
    <submittedName>
        <fullName evidence="1">Uncharacterized protein</fullName>
    </submittedName>
</protein>
<dbReference type="EMBL" id="BARU01002095">
    <property type="protein sequence ID" value="GAH24107.1"/>
    <property type="molecule type" value="Genomic_DNA"/>
</dbReference>
<proteinExistence type="predicted"/>
<feature type="non-terminal residue" evidence="1">
    <location>
        <position position="96"/>
    </location>
</feature>
<comment type="caution">
    <text evidence="1">The sequence shown here is derived from an EMBL/GenBank/DDBJ whole genome shotgun (WGS) entry which is preliminary data.</text>
</comment>
<accession>X1DV71</accession>
<gene>
    <name evidence="1" type="ORF">S03H2_05106</name>
</gene>
<evidence type="ECO:0000313" key="1">
    <source>
        <dbReference type="EMBL" id="GAH24107.1"/>
    </source>
</evidence>
<organism evidence="1">
    <name type="scientific">marine sediment metagenome</name>
    <dbReference type="NCBI Taxonomy" id="412755"/>
    <lineage>
        <taxon>unclassified sequences</taxon>
        <taxon>metagenomes</taxon>
        <taxon>ecological metagenomes</taxon>
    </lineage>
</organism>